<dbReference type="AlphaFoldDB" id="A0A2G9YA77"/>
<name>A0A2G9YA77_9BACT</name>
<dbReference type="GO" id="GO:0019843">
    <property type="term" value="F:rRNA binding"/>
    <property type="evidence" value="ECO:0007669"/>
    <property type="project" value="UniProtKB-UniRule"/>
</dbReference>
<evidence type="ECO:0000256" key="1">
    <source>
        <dbReference type="ARBA" id="ARBA00006700"/>
    </source>
</evidence>
<dbReference type="EMBL" id="PCRF01000209">
    <property type="protein sequence ID" value="PIP16126.1"/>
    <property type="molecule type" value="Genomic_DNA"/>
</dbReference>
<dbReference type="PANTHER" id="PTHR11620">
    <property type="entry name" value="60S RIBOSOMAL PROTEIN L23A"/>
    <property type="match status" value="1"/>
</dbReference>
<dbReference type="InterPro" id="IPR012677">
    <property type="entry name" value="Nucleotide-bd_a/b_plait_sf"/>
</dbReference>
<evidence type="ECO:0000256" key="5">
    <source>
        <dbReference type="ARBA" id="ARBA00023274"/>
    </source>
</evidence>
<evidence type="ECO:0000256" key="3">
    <source>
        <dbReference type="ARBA" id="ARBA00022884"/>
    </source>
</evidence>
<comment type="subunit">
    <text evidence="6">Part of the 50S ribosomal subunit. Contacts protein L29, and trigger factor when it is bound to the ribosome.</text>
</comment>
<dbReference type="GO" id="GO:0006412">
    <property type="term" value="P:translation"/>
    <property type="evidence" value="ECO:0007669"/>
    <property type="project" value="UniProtKB-UniRule"/>
</dbReference>
<keyword evidence="3 6" id="KW-0694">RNA-binding</keyword>
<evidence type="ECO:0000313" key="7">
    <source>
        <dbReference type="EMBL" id="PIP16126.1"/>
    </source>
</evidence>
<dbReference type="Proteomes" id="UP000230392">
    <property type="component" value="Unassembled WGS sequence"/>
</dbReference>
<evidence type="ECO:0000256" key="2">
    <source>
        <dbReference type="ARBA" id="ARBA00022730"/>
    </source>
</evidence>
<keyword evidence="4 6" id="KW-0689">Ribosomal protein</keyword>
<comment type="similarity">
    <text evidence="1 6">Belongs to the universal ribosomal protein uL23 family.</text>
</comment>
<accession>A0A2G9YA77</accession>
<dbReference type="FunFam" id="3.30.70.330:FF:000001">
    <property type="entry name" value="50S ribosomal protein L23"/>
    <property type="match status" value="1"/>
</dbReference>
<dbReference type="InterPro" id="IPR012678">
    <property type="entry name" value="Ribosomal_uL23/eL15/eS24_sf"/>
</dbReference>
<evidence type="ECO:0000313" key="8">
    <source>
        <dbReference type="Proteomes" id="UP000230392"/>
    </source>
</evidence>
<evidence type="ECO:0000256" key="4">
    <source>
        <dbReference type="ARBA" id="ARBA00022980"/>
    </source>
</evidence>
<comment type="function">
    <text evidence="6">One of the early assembly proteins it binds 23S rRNA. One of the proteins that surrounds the polypeptide exit tunnel on the outside of the ribosome. Forms the main docking site for trigger factor binding to the ribosome.</text>
</comment>
<proteinExistence type="inferred from homology"/>
<dbReference type="InterPro" id="IPR013025">
    <property type="entry name" value="Ribosomal_uL23-like"/>
</dbReference>
<dbReference type="SUPFAM" id="SSF54189">
    <property type="entry name" value="Ribosomal proteins S24e, L23 and L15e"/>
    <property type="match status" value="1"/>
</dbReference>
<organism evidence="7 8">
    <name type="scientific">bacterium (Candidatus Ratteibacteria) CG23_combo_of_CG06-09_8_20_14_all_48_7</name>
    <dbReference type="NCBI Taxonomy" id="2014292"/>
    <lineage>
        <taxon>Bacteria</taxon>
        <taxon>Candidatus Ratteibacteria</taxon>
    </lineage>
</organism>
<protein>
    <recommendedName>
        <fullName evidence="6">Large ribosomal subunit protein uL23</fullName>
    </recommendedName>
</protein>
<evidence type="ECO:0000256" key="6">
    <source>
        <dbReference type="HAMAP-Rule" id="MF_01369"/>
    </source>
</evidence>
<reference evidence="7 8" key="1">
    <citation type="submission" date="2017-09" db="EMBL/GenBank/DDBJ databases">
        <title>Depth-based differentiation of microbial function through sediment-hosted aquifers and enrichment of novel symbionts in the deep terrestrial subsurface.</title>
        <authorList>
            <person name="Probst A.J."/>
            <person name="Ladd B."/>
            <person name="Jarett J.K."/>
            <person name="Geller-Mcgrath D.E."/>
            <person name="Sieber C.M."/>
            <person name="Emerson J.B."/>
            <person name="Anantharaman K."/>
            <person name="Thomas B.C."/>
            <person name="Malmstrom R."/>
            <person name="Stieglmeier M."/>
            <person name="Klingl A."/>
            <person name="Woyke T."/>
            <person name="Ryan C.M."/>
            <person name="Banfield J.F."/>
        </authorList>
    </citation>
    <scope>NUCLEOTIDE SEQUENCE [LARGE SCALE GENOMIC DNA]</scope>
    <source>
        <strain evidence="7">CG23_combo_of_CG06-09_8_20_14_all_48_7</strain>
    </source>
</reference>
<gene>
    <name evidence="6" type="primary">rplW</name>
    <name evidence="7" type="ORF">COX46_04210</name>
</gene>
<dbReference type="GO" id="GO:0005840">
    <property type="term" value="C:ribosome"/>
    <property type="evidence" value="ECO:0007669"/>
    <property type="project" value="UniProtKB-KW"/>
</dbReference>
<dbReference type="Gene3D" id="3.30.70.330">
    <property type="match status" value="1"/>
</dbReference>
<dbReference type="NCBIfam" id="NF004363">
    <property type="entry name" value="PRK05738.2-4"/>
    <property type="match status" value="1"/>
</dbReference>
<sequence>MFSTDIILFPLNTEKGTACLQPQNKYLFAVHLKATAPEIKKAVEKIYHAKVSFVNVLNFKGKKRRYRSRQGKRPDWKKAIVTLKKGEHIEFG</sequence>
<keyword evidence="5 6" id="KW-0687">Ribonucleoprotein</keyword>
<dbReference type="GO" id="GO:0003735">
    <property type="term" value="F:structural constituent of ribosome"/>
    <property type="evidence" value="ECO:0007669"/>
    <property type="project" value="InterPro"/>
</dbReference>
<dbReference type="GO" id="GO:1990904">
    <property type="term" value="C:ribonucleoprotein complex"/>
    <property type="evidence" value="ECO:0007669"/>
    <property type="project" value="UniProtKB-KW"/>
</dbReference>
<keyword evidence="2 6" id="KW-0699">rRNA-binding</keyword>
<dbReference type="HAMAP" id="MF_01369_B">
    <property type="entry name" value="Ribosomal_uL23_B"/>
    <property type="match status" value="1"/>
</dbReference>
<comment type="caution">
    <text evidence="7">The sequence shown here is derived from an EMBL/GenBank/DDBJ whole genome shotgun (WGS) entry which is preliminary data.</text>
</comment>
<dbReference type="Pfam" id="PF00276">
    <property type="entry name" value="Ribosomal_L23"/>
    <property type="match status" value="1"/>
</dbReference>